<dbReference type="SUPFAM" id="SSF51316">
    <property type="entry name" value="Mss4-like"/>
    <property type="match status" value="1"/>
</dbReference>
<dbReference type="InterPro" id="IPR011057">
    <property type="entry name" value="Mss4-like_sf"/>
</dbReference>
<accession>A0A5A9ZU41</accession>
<comment type="caution">
    <text evidence="1">The sequence shown here is derived from an EMBL/GenBank/DDBJ whole genome shotgun (WGS) entry which is preliminary data.</text>
</comment>
<name>A0A5A9ZU41_9RHOB</name>
<evidence type="ECO:0008006" key="3">
    <source>
        <dbReference type="Google" id="ProtNLM"/>
    </source>
</evidence>
<dbReference type="AlphaFoldDB" id="A0A5A9ZU41"/>
<dbReference type="Gene3D" id="3.90.1590.10">
    <property type="entry name" value="glutathione-dependent formaldehyde- activating enzyme (gfa)"/>
    <property type="match status" value="1"/>
</dbReference>
<sequence>MDRVAFSCTCGTVAGHVGVTSAGAGNHVVCHCPDCRTAELALGQPDPDPDGVEIWQTTPDCIKIEQGADRLAILRLSPKGLYRWHATCCNAPMFNTLRSPRLAFAGIAAARLSDTAPLGPVIGHAFMAKPGGGYRHTGFARVGARVLRMMLRANLSGKWHRTPFFDTDGQPRADIRVLSRDERMAHQRH</sequence>
<dbReference type="RefSeq" id="WP_111362357.1">
    <property type="nucleotide sequence ID" value="NZ_VINQ01000001.1"/>
</dbReference>
<dbReference type="Pfam" id="PF19648">
    <property type="entry name" value="DUF6151"/>
    <property type="match status" value="1"/>
</dbReference>
<reference evidence="1 2" key="1">
    <citation type="submission" date="2019-07" db="EMBL/GenBank/DDBJ databases">
        <title>Aquicoccus porphyridii gen. nov., sp. nov., isolated from a small marine red alga, Porphyridium marinum.</title>
        <authorList>
            <person name="Liu L."/>
        </authorList>
    </citation>
    <scope>NUCLEOTIDE SEQUENCE [LARGE SCALE GENOMIC DNA]</scope>
    <source>
        <strain evidence="1 2">L1 8-17</strain>
    </source>
</reference>
<keyword evidence="2" id="KW-1185">Reference proteome</keyword>
<dbReference type="EMBL" id="VINQ01000001">
    <property type="protein sequence ID" value="KAA0920611.1"/>
    <property type="molecule type" value="Genomic_DNA"/>
</dbReference>
<evidence type="ECO:0000313" key="2">
    <source>
        <dbReference type="Proteomes" id="UP000325291"/>
    </source>
</evidence>
<protein>
    <recommendedName>
        <fullName evidence="3">CENP-V/GFA domain-containing protein</fullName>
    </recommendedName>
</protein>
<dbReference type="Proteomes" id="UP000325291">
    <property type="component" value="Unassembled WGS sequence"/>
</dbReference>
<dbReference type="InterPro" id="IPR046149">
    <property type="entry name" value="DUF6151"/>
</dbReference>
<evidence type="ECO:0000313" key="1">
    <source>
        <dbReference type="EMBL" id="KAA0920611.1"/>
    </source>
</evidence>
<gene>
    <name evidence="1" type="ORF">FLO80_00030</name>
</gene>
<organism evidence="1 2">
    <name type="scientific">Aquicoccus porphyridii</name>
    <dbReference type="NCBI Taxonomy" id="1852029"/>
    <lineage>
        <taxon>Bacteria</taxon>
        <taxon>Pseudomonadati</taxon>
        <taxon>Pseudomonadota</taxon>
        <taxon>Alphaproteobacteria</taxon>
        <taxon>Rhodobacterales</taxon>
        <taxon>Paracoccaceae</taxon>
        <taxon>Aquicoccus</taxon>
    </lineage>
</organism>
<proteinExistence type="predicted"/>